<dbReference type="SMART" id="SM00855">
    <property type="entry name" value="PGAM"/>
    <property type="match status" value="1"/>
</dbReference>
<protein>
    <submittedName>
        <fullName evidence="1">Histidine phosphatase family protein</fullName>
    </submittedName>
</protein>
<dbReference type="RefSeq" id="WP_204118876.1">
    <property type="nucleotide sequence ID" value="NZ_BOLV01000009.1"/>
</dbReference>
<proteinExistence type="predicted"/>
<dbReference type="InterPro" id="IPR013078">
    <property type="entry name" value="His_Pase_superF_clade-1"/>
</dbReference>
<sequence>MEVDFIRHAESDITVHDDQTRPLTPKGRAQARQLVKQLKQYQYQAIYSSPLKRAVATIQPLASQLNLPVVEDARLIERKMPGWCADFNLYLRQQWTDLDFAATGGESIHEVQQRYLAFLASLPDSGLIAIASHGTAMSGLVELTMPGQGYAYFNDLPFAAVTRFNYTNGSLVLLGVKQ</sequence>
<dbReference type="EMBL" id="JBHTOA010000046">
    <property type="protein sequence ID" value="MFD1399915.1"/>
    <property type="molecule type" value="Genomic_DNA"/>
</dbReference>
<reference evidence="2" key="1">
    <citation type="journal article" date="2019" name="Int. J. Syst. Evol. Microbiol.">
        <title>The Global Catalogue of Microorganisms (GCM) 10K type strain sequencing project: providing services to taxonomists for standard genome sequencing and annotation.</title>
        <authorList>
            <consortium name="The Broad Institute Genomics Platform"/>
            <consortium name="The Broad Institute Genome Sequencing Center for Infectious Disease"/>
            <person name="Wu L."/>
            <person name="Ma J."/>
        </authorList>
    </citation>
    <scope>NUCLEOTIDE SEQUENCE [LARGE SCALE GENOMIC DNA]</scope>
    <source>
        <strain evidence="2">CCM 9110</strain>
    </source>
</reference>
<dbReference type="Proteomes" id="UP001597199">
    <property type="component" value="Unassembled WGS sequence"/>
</dbReference>
<evidence type="ECO:0000313" key="2">
    <source>
        <dbReference type="Proteomes" id="UP001597199"/>
    </source>
</evidence>
<keyword evidence="2" id="KW-1185">Reference proteome</keyword>
<dbReference type="Pfam" id="PF00300">
    <property type="entry name" value="His_Phos_1"/>
    <property type="match status" value="1"/>
</dbReference>
<dbReference type="PANTHER" id="PTHR48100:SF1">
    <property type="entry name" value="HISTIDINE PHOSPHATASE FAMILY PROTEIN-RELATED"/>
    <property type="match status" value="1"/>
</dbReference>
<evidence type="ECO:0000313" key="1">
    <source>
        <dbReference type="EMBL" id="MFD1399915.1"/>
    </source>
</evidence>
<gene>
    <name evidence="1" type="ORF">ACFQ41_11400</name>
</gene>
<dbReference type="PANTHER" id="PTHR48100">
    <property type="entry name" value="BROAD-SPECIFICITY PHOSPHATASE YOR283W-RELATED"/>
    <property type="match status" value="1"/>
</dbReference>
<dbReference type="InterPro" id="IPR029033">
    <property type="entry name" value="His_PPase_superfam"/>
</dbReference>
<dbReference type="InterPro" id="IPR050275">
    <property type="entry name" value="PGM_Phosphatase"/>
</dbReference>
<comment type="caution">
    <text evidence="1">The sequence shown here is derived from an EMBL/GenBank/DDBJ whole genome shotgun (WGS) entry which is preliminary data.</text>
</comment>
<name>A0ABW4BJF8_9LACO</name>
<dbReference type="Gene3D" id="3.40.50.1240">
    <property type="entry name" value="Phosphoglycerate mutase-like"/>
    <property type="match status" value="1"/>
</dbReference>
<dbReference type="CDD" id="cd07067">
    <property type="entry name" value="HP_PGM_like"/>
    <property type="match status" value="1"/>
</dbReference>
<organism evidence="1 2">
    <name type="scientific">Lacticaseibacillus suilingensis</name>
    <dbReference type="NCBI Taxonomy" id="2799577"/>
    <lineage>
        <taxon>Bacteria</taxon>
        <taxon>Bacillati</taxon>
        <taxon>Bacillota</taxon>
        <taxon>Bacilli</taxon>
        <taxon>Lactobacillales</taxon>
        <taxon>Lactobacillaceae</taxon>
        <taxon>Lacticaseibacillus</taxon>
    </lineage>
</organism>
<accession>A0ABW4BJF8</accession>
<dbReference type="SUPFAM" id="SSF53254">
    <property type="entry name" value="Phosphoglycerate mutase-like"/>
    <property type="match status" value="1"/>
</dbReference>